<dbReference type="GO" id="GO:0050135">
    <property type="term" value="F:NADP+ nucleosidase activity"/>
    <property type="evidence" value="ECO:0007669"/>
    <property type="project" value="InterPro"/>
</dbReference>
<dbReference type="Pfam" id="PF10137">
    <property type="entry name" value="CAP12-PCTIR_TIR"/>
    <property type="match status" value="1"/>
</dbReference>
<dbReference type="Proteomes" id="UP000612899">
    <property type="component" value="Unassembled WGS sequence"/>
</dbReference>
<comment type="caution">
    <text evidence="2">The sequence shown here is derived from an EMBL/GenBank/DDBJ whole genome shotgun (WGS) entry which is preliminary data.</text>
</comment>
<dbReference type="AlphaFoldDB" id="A0A8J3QJM4"/>
<dbReference type="RefSeq" id="WP_308442089.1">
    <property type="nucleotide sequence ID" value="NZ_BONY01000171.1"/>
</dbReference>
<accession>A0A8J3QJM4</accession>
<organism evidence="2 3">
    <name type="scientific">Rhizocola hellebori</name>
    <dbReference type="NCBI Taxonomy" id="1392758"/>
    <lineage>
        <taxon>Bacteria</taxon>
        <taxon>Bacillati</taxon>
        <taxon>Actinomycetota</taxon>
        <taxon>Actinomycetes</taxon>
        <taxon>Micromonosporales</taxon>
        <taxon>Micromonosporaceae</taxon>
        <taxon>Rhizocola</taxon>
    </lineage>
</organism>
<protein>
    <recommendedName>
        <fullName evidence="1">CD-NTase-associated protein 12/Pycsar effector protein TIR domain-containing protein</fullName>
    </recommendedName>
</protein>
<evidence type="ECO:0000313" key="3">
    <source>
        <dbReference type="Proteomes" id="UP000612899"/>
    </source>
</evidence>
<reference evidence="2" key="1">
    <citation type="submission" date="2021-01" db="EMBL/GenBank/DDBJ databases">
        <title>Whole genome shotgun sequence of Rhizocola hellebori NBRC 109834.</title>
        <authorList>
            <person name="Komaki H."/>
            <person name="Tamura T."/>
        </authorList>
    </citation>
    <scope>NUCLEOTIDE SEQUENCE</scope>
    <source>
        <strain evidence="2">NBRC 109834</strain>
    </source>
</reference>
<dbReference type="EMBL" id="BONY01000171">
    <property type="protein sequence ID" value="GIH11791.1"/>
    <property type="molecule type" value="Genomic_DNA"/>
</dbReference>
<gene>
    <name evidence="2" type="ORF">Rhe02_98580</name>
</gene>
<evidence type="ECO:0000259" key="1">
    <source>
        <dbReference type="Pfam" id="PF10137"/>
    </source>
</evidence>
<evidence type="ECO:0000313" key="2">
    <source>
        <dbReference type="EMBL" id="GIH11791.1"/>
    </source>
</evidence>
<dbReference type="InterPro" id="IPR019302">
    <property type="entry name" value="CAP12/PCTIR_TIR_dom"/>
</dbReference>
<proteinExistence type="predicted"/>
<name>A0A8J3QJM4_9ACTN</name>
<sequence length="194" mass="21273">MTHLETYHVVSTDPARRVFVIHGRNGQARLAMFDFLRALDLRPLEWEELVLGTGQATPFVGETVAHAFTMAQAVVVLLTPDDFVKLDEKFLTRTDPGYEIQTTGQARPNVLFEAGMAFAVDSRRTIIVEIGDLRPFSDLGGRNAINLDGTVEKLHKIATRLKGAGCAVNIDGADWMDVRRFACLPGCSTNGPSS</sequence>
<keyword evidence="3" id="KW-1185">Reference proteome</keyword>
<feature type="domain" description="CD-NTase-associated protein 12/Pycsar effector protein TIR" evidence="1">
    <location>
        <begin position="17"/>
        <end position="148"/>
    </location>
</feature>